<organism evidence="1 2">
    <name type="scientific">Ottowia cancrivicina</name>
    <dbReference type="NCBI Taxonomy" id="3040346"/>
    <lineage>
        <taxon>Bacteria</taxon>
        <taxon>Pseudomonadati</taxon>
        <taxon>Pseudomonadota</taxon>
        <taxon>Betaproteobacteria</taxon>
        <taxon>Burkholderiales</taxon>
        <taxon>Comamonadaceae</taxon>
        <taxon>Ottowia</taxon>
    </lineage>
</organism>
<reference evidence="1 2" key="1">
    <citation type="submission" date="2023-04" db="EMBL/GenBank/DDBJ databases">
        <title>Ottowia paracancer sp. nov., isolated from human stomach.</title>
        <authorList>
            <person name="Song Y."/>
        </authorList>
    </citation>
    <scope>NUCLEOTIDE SEQUENCE [LARGE SCALE GENOMIC DNA]</scope>
    <source>
        <strain evidence="1 2">10c7w1</strain>
    </source>
</reference>
<dbReference type="RefSeq" id="WP_279525127.1">
    <property type="nucleotide sequence ID" value="NZ_JARVII010000034.1"/>
</dbReference>
<gene>
    <name evidence="1" type="ORF">QB898_11890</name>
</gene>
<accession>A0AAW6RPL0</accession>
<evidence type="ECO:0000313" key="2">
    <source>
        <dbReference type="Proteomes" id="UP001237156"/>
    </source>
</evidence>
<dbReference type="EMBL" id="JARVII010000034">
    <property type="protein sequence ID" value="MDG9700401.1"/>
    <property type="molecule type" value="Genomic_DNA"/>
</dbReference>
<comment type="caution">
    <text evidence="1">The sequence shown here is derived from an EMBL/GenBank/DDBJ whole genome shotgun (WGS) entry which is preliminary data.</text>
</comment>
<keyword evidence="2" id="KW-1185">Reference proteome</keyword>
<dbReference type="AlphaFoldDB" id="A0AAW6RPL0"/>
<evidence type="ECO:0000313" key="1">
    <source>
        <dbReference type="EMBL" id="MDG9700401.1"/>
    </source>
</evidence>
<dbReference type="Proteomes" id="UP001237156">
    <property type="component" value="Unassembled WGS sequence"/>
</dbReference>
<proteinExistence type="predicted"/>
<sequence>MPCTARAALEGGWFEGNVKRPAAQSLRAAGVKANFIASAQNGAIIAAFVESVCHLFFRCKKRGPGRSADSQARLRLSPCGPSRFPRCCPRGQLAGRLSHLNRKRKKT</sequence>
<protein>
    <submittedName>
        <fullName evidence="1">Uncharacterized protein</fullName>
    </submittedName>
</protein>
<name>A0AAW6RPL0_9BURK</name>